<name>A0A9X0QJT7_9BACT</name>
<dbReference type="EMBL" id="JACHEB010000015">
    <property type="protein sequence ID" value="MBB5331409.1"/>
    <property type="molecule type" value="Genomic_DNA"/>
</dbReference>
<gene>
    <name evidence="2" type="ORF">HDF14_005056</name>
</gene>
<accession>A0A9X0QJT7</accession>
<comment type="caution">
    <text evidence="2">The sequence shown here is derived from an EMBL/GenBank/DDBJ whole genome shotgun (WGS) entry which is preliminary data.</text>
</comment>
<sequence length="337" mass="36315">MTAKKVVWTIIAVAAAVVLGLFLRTNRLRSINVRQSMPIEGAVIQHDADTKKQVPIANVVITASDSVASATTRSEASGYFNLVLQKGVLSGKPIMVSFRHPSYEPLDMTVQTGRLEIKNALYVAAMIPIPPKTMAGPSHPEAVVTNIRVRYTLNSRTETNVGSAVKTFQVLNTGNVPCNHQAPCSPDGKWKAASASESLDAGADSTFSNVRASCIAGPCPFTRIDSSGFIHGGRNITVSALDWSHTATFLMEAEVYHSAIDSNVRQLYPVIFGRTLNFTLPPTQEGVSLEAEIDGSPMVFPLGPALNLSWATCTVRTDTAKEKTTVYGCELKPGYRF</sequence>
<keyword evidence="1" id="KW-0812">Transmembrane</keyword>
<reference evidence="2 3" key="1">
    <citation type="submission" date="2020-08" db="EMBL/GenBank/DDBJ databases">
        <title>Genomic Encyclopedia of Type Strains, Phase IV (KMG-V): Genome sequencing to study the core and pangenomes of soil and plant-associated prokaryotes.</title>
        <authorList>
            <person name="Whitman W."/>
        </authorList>
    </citation>
    <scope>NUCLEOTIDE SEQUENCE [LARGE SCALE GENOMIC DNA]</scope>
    <source>
        <strain evidence="2 3">X5P2</strain>
    </source>
</reference>
<keyword evidence="1" id="KW-0472">Membrane</keyword>
<protein>
    <submittedName>
        <fullName evidence="2">Uncharacterized protein</fullName>
    </submittedName>
</protein>
<proteinExistence type="predicted"/>
<evidence type="ECO:0000256" key="1">
    <source>
        <dbReference type="SAM" id="Phobius"/>
    </source>
</evidence>
<keyword evidence="3" id="KW-1185">Reference proteome</keyword>
<dbReference type="AlphaFoldDB" id="A0A9X0QJT7"/>
<keyword evidence="1" id="KW-1133">Transmembrane helix</keyword>
<evidence type="ECO:0000313" key="3">
    <source>
        <dbReference type="Proteomes" id="UP000535182"/>
    </source>
</evidence>
<evidence type="ECO:0000313" key="2">
    <source>
        <dbReference type="EMBL" id="MBB5331409.1"/>
    </source>
</evidence>
<organism evidence="2 3">
    <name type="scientific">Tunturiibacter gelidiferens</name>
    <dbReference type="NCBI Taxonomy" id="3069689"/>
    <lineage>
        <taxon>Bacteria</taxon>
        <taxon>Pseudomonadati</taxon>
        <taxon>Acidobacteriota</taxon>
        <taxon>Terriglobia</taxon>
        <taxon>Terriglobales</taxon>
        <taxon>Acidobacteriaceae</taxon>
        <taxon>Tunturiibacter</taxon>
    </lineage>
</organism>
<feature type="transmembrane region" description="Helical" evidence="1">
    <location>
        <begin position="6"/>
        <end position="23"/>
    </location>
</feature>
<dbReference type="RefSeq" id="WP_183981261.1">
    <property type="nucleotide sequence ID" value="NZ_JACHEB010000015.1"/>
</dbReference>
<dbReference type="Proteomes" id="UP000535182">
    <property type="component" value="Unassembled WGS sequence"/>
</dbReference>